<protein>
    <recommendedName>
        <fullName evidence="3">Mechanosensitive ion channel protein</fullName>
    </recommendedName>
</protein>
<evidence type="ECO:0000313" key="6">
    <source>
        <dbReference type="EMBL" id="OQN98412.1"/>
    </source>
</evidence>
<dbReference type="PROSITE" id="PS50222">
    <property type="entry name" value="EF_HAND_2"/>
    <property type="match status" value="1"/>
</dbReference>
<dbReference type="GO" id="GO:0005789">
    <property type="term" value="C:endoplasmic reticulum membrane"/>
    <property type="evidence" value="ECO:0007669"/>
    <property type="project" value="UniProtKB-SubCell"/>
</dbReference>
<comment type="subcellular location">
    <subcellularLocation>
        <location evidence="1">Endomembrane system</location>
        <topology evidence="1">Multi-pass membrane protein</topology>
    </subcellularLocation>
    <subcellularLocation>
        <location evidence="3">Endoplasmic reticulum membrane</location>
    </subcellularLocation>
</comment>
<feature type="transmembrane region" description="Helical" evidence="4">
    <location>
        <begin position="423"/>
        <end position="449"/>
    </location>
</feature>
<dbReference type="InterPro" id="IPR018247">
    <property type="entry name" value="EF_Hand_1_Ca_BS"/>
</dbReference>
<comment type="caution">
    <text evidence="6">The sequence shown here is derived from an EMBL/GenBank/DDBJ whole genome shotgun (WGS) entry which is preliminary data.</text>
</comment>
<evidence type="ECO:0000256" key="3">
    <source>
        <dbReference type="PIRNR" id="PIRNR017209"/>
    </source>
</evidence>
<feature type="domain" description="EF-hand" evidence="5">
    <location>
        <begin position="377"/>
        <end position="412"/>
    </location>
</feature>
<name>A0A1V8SGY0_9PEZI</name>
<evidence type="ECO:0000256" key="1">
    <source>
        <dbReference type="ARBA" id="ARBA00004127"/>
    </source>
</evidence>
<dbReference type="InterPro" id="IPR058650">
    <property type="entry name" value="Msy1/2-like"/>
</dbReference>
<feature type="transmembrane region" description="Helical" evidence="4">
    <location>
        <begin position="127"/>
        <end position="147"/>
    </location>
</feature>
<dbReference type="PANTHER" id="PTHR31323">
    <property type="entry name" value="MECHANOSENSITIVE ION CHANNEL PROTEIN MSY2"/>
    <property type="match status" value="1"/>
</dbReference>
<dbReference type="InParanoid" id="A0A1V8SGY0"/>
<keyword evidence="4" id="KW-0812">Transmembrane</keyword>
<dbReference type="EMBL" id="NAJO01000046">
    <property type="protein sequence ID" value="OQN98412.1"/>
    <property type="molecule type" value="Genomic_DNA"/>
</dbReference>
<sequence>MGSDTVAIPLADLEAGVKNATKVTINSLDSTPSDRPVLGRRQTTNSVLVPKEGKSSLDPDSDEDALTKVGNFLWKIHGANVLTRYTMYILPFAITLAIPLILTATIWKDKTADGIRLFGLFVWIEALWFALWVCKLCAQAVPFIFQATCGLISSGIRKYSLVLTALEIPISLFMWSIVAYTTTPVICKFGTQAACSDTSNTWMATFTTVWKAGIIVAAIFLVEKLVVQLISVHYHRKQYFVKIKESKRLIRLLDLLYDASRALFPEYCREFLDEDADIQGNTLTEVREAMAKAGMDTKVFRGMGRARDQMTAAVGAMLSDVTGKEIGSTTSAHAIVLEALESEKASKALARRLWLSFVGQGRDVLLKSDLLEVLGETRAAEAEDMFHELDRDANGDVSLEEMELLIMGMGEERKNRAKSLSDISHVIGVLDNLLSFVVLIAIAFIYATFFSKTFAAKTTQLWTTFTGLAFAIGGTVSEFLSCVMFIFVKHPYDVGDRVNINDKHLVVTRISLMYSVFRRVDSDTTVQIPHNVASTLWIENVSRSKSMHEQYNFSVCAGTSNADILALRAELEKFLTSPDNKRDYLPDVDIELIGLGDLKQLDLRVTIKYKSNFANVRHSIRRNRFMCELLAAMRRIPIAPPGGSAPALGDPANPSYSVAVSDLEALGLRAKHAEEAEGKKLFPTGASLTSLLQTEGVSSAFELPLERVASVVAETGRRGSDVRLRRSGESMRISHETRPVVYGQVGYLQTPAGR</sequence>
<accession>A0A1V8SGY0</accession>
<feature type="transmembrane region" description="Helical" evidence="4">
    <location>
        <begin position="159"/>
        <end position="181"/>
    </location>
</feature>
<proteinExistence type="inferred from homology"/>
<keyword evidence="4" id="KW-1133">Transmembrane helix</keyword>
<keyword evidence="3 4" id="KW-0472">Membrane</keyword>
<evidence type="ECO:0000256" key="2">
    <source>
        <dbReference type="ARBA" id="ARBA00008017"/>
    </source>
</evidence>
<dbReference type="PANTHER" id="PTHR31323:SF14">
    <property type="entry name" value="MECHANOSENSITIVE ION CHANNEL PROTEIN MSY2"/>
    <property type="match status" value="1"/>
</dbReference>
<dbReference type="GO" id="GO:0005509">
    <property type="term" value="F:calcium ion binding"/>
    <property type="evidence" value="ECO:0007669"/>
    <property type="project" value="InterPro"/>
</dbReference>
<dbReference type="OrthoDB" id="544685at2759"/>
<comment type="similarity">
    <text evidence="2 3">Belongs to the MscS (TC 1.A.23) family.</text>
</comment>
<dbReference type="InterPro" id="IPR006685">
    <property type="entry name" value="MscS_channel_2nd"/>
</dbReference>
<dbReference type="Proteomes" id="UP000192596">
    <property type="component" value="Unassembled WGS sequence"/>
</dbReference>
<evidence type="ECO:0000259" key="5">
    <source>
        <dbReference type="PROSITE" id="PS50222"/>
    </source>
</evidence>
<dbReference type="Pfam" id="PF25886">
    <property type="entry name" value="Msy1"/>
    <property type="match status" value="1"/>
</dbReference>
<dbReference type="GO" id="GO:0006874">
    <property type="term" value="P:intracellular calcium ion homeostasis"/>
    <property type="evidence" value="ECO:0007669"/>
    <property type="project" value="TreeGrafter"/>
</dbReference>
<dbReference type="PIRSF" id="PIRSF017209">
    <property type="entry name" value="Memb_At2g17000_prd"/>
    <property type="match status" value="1"/>
</dbReference>
<keyword evidence="7" id="KW-1185">Reference proteome</keyword>
<dbReference type="InterPro" id="IPR002048">
    <property type="entry name" value="EF_hand_dom"/>
</dbReference>
<dbReference type="SUPFAM" id="SSF50182">
    <property type="entry name" value="Sm-like ribonucleoproteins"/>
    <property type="match status" value="1"/>
</dbReference>
<dbReference type="STRING" id="1507870.A0A1V8SGY0"/>
<evidence type="ECO:0000313" key="7">
    <source>
        <dbReference type="Proteomes" id="UP000192596"/>
    </source>
</evidence>
<dbReference type="PROSITE" id="PS00018">
    <property type="entry name" value="EF_HAND_1"/>
    <property type="match status" value="1"/>
</dbReference>
<dbReference type="GO" id="GO:0005262">
    <property type="term" value="F:calcium channel activity"/>
    <property type="evidence" value="ECO:0007669"/>
    <property type="project" value="TreeGrafter"/>
</dbReference>
<dbReference type="Pfam" id="PF00924">
    <property type="entry name" value="MS_channel_2nd"/>
    <property type="match status" value="1"/>
</dbReference>
<organism evidence="6 7">
    <name type="scientific">Cryoendolithus antarcticus</name>
    <dbReference type="NCBI Taxonomy" id="1507870"/>
    <lineage>
        <taxon>Eukaryota</taxon>
        <taxon>Fungi</taxon>
        <taxon>Dikarya</taxon>
        <taxon>Ascomycota</taxon>
        <taxon>Pezizomycotina</taxon>
        <taxon>Dothideomycetes</taxon>
        <taxon>Dothideomycetidae</taxon>
        <taxon>Cladosporiales</taxon>
        <taxon>Cladosporiaceae</taxon>
        <taxon>Cryoendolithus</taxon>
    </lineage>
</organism>
<dbReference type="InterPro" id="IPR010920">
    <property type="entry name" value="LSM_dom_sf"/>
</dbReference>
<feature type="transmembrane region" description="Helical" evidence="4">
    <location>
        <begin position="461"/>
        <end position="488"/>
    </location>
</feature>
<keyword evidence="3" id="KW-0256">Endoplasmic reticulum</keyword>
<dbReference type="AlphaFoldDB" id="A0A1V8SGY0"/>
<dbReference type="InterPro" id="IPR016688">
    <property type="entry name" value="MscS-like_plants/fungi"/>
</dbReference>
<gene>
    <name evidence="6" type="ORF">B0A48_15681</name>
</gene>
<feature type="transmembrane region" description="Helical" evidence="4">
    <location>
        <begin position="85"/>
        <end position="107"/>
    </location>
</feature>
<evidence type="ECO:0000256" key="4">
    <source>
        <dbReference type="SAM" id="Phobius"/>
    </source>
</evidence>
<reference evidence="7" key="1">
    <citation type="submission" date="2017-03" db="EMBL/GenBank/DDBJ databases">
        <title>Genomes of endolithic fungi from Antarctica.</title>
        <authorList>
            <person name="Coleine C."/>
            <person name="Masonjones S."/>
            <person name="Stajich J.E."/>
        </authorList>
    </citation>
    <scope>NUCLEOTIDE SEQUENCE [LARGE SCALE GENOMIC DNA]</scope>
    <source>
        <strain evidence="7">CCFEE 5527</strain>
    </source>
</reference>